<feature type="region of interest" description="Disordered" evidence="1">
    <location>
        <begin position="209"/>
        <end position="233"/>
    </location>
</feature>
<dbReference type="InterPro" id="IPR029055">
    <property type="entry name" value="Ntn_hydrolases_N"/>
</dbReference>
<dbReference type="Pfam" id="PF13522">
    <property type="entry name" value="GATase_6"/>
    <property type="match status" value="1"/>
</dbReference>
<dbReference type="CDD" id="cd01908">
    <property type="entry name" value="YafJ"/>
    <property type="match status" value="1"/>
</dbReference>
<dbReference type="STRING" id="5364.A0A5C3MTS7"/>
<evidence type="ECO:0000313" key="3">
    <source>
        <dbReference type="EMBL" id="TFK47178.1"/>
    </source>
</evidence>
<dbReference type="OrthoDB" id="444432at2759"/>
<proteinExistence type="predicted"/>
<feature type="compositionally biased region" description="Basic and acidic residues" evidence="1">
    <location>
        <begin position="213"/>
        <end position="233"/>
    </location>
</feature>
<dbReference type="GO" id="GO:0006751">
    <property type="term" value="P:glutathione catabolic process"/>
    <property type="evidence" value="ECO:0007669"/>
    <property type="project" value="TreeGrafter"/>
</dbReference>
<dbReference type="AlphaFoldDB" id="A0A5C3MTS7"/>
<sequence length="275" mass="30701">MPVKRRYSSTRCEFGECDGIRPTIYKVLSQPTTDPIFTSLCANTATTTLFAHIRAASPGSPIHIYNAHPFTFGRYTFMHNGGVTGFEHIKREVLNEMSEDAVLSMHGSSDSEHVAALFFTYLAERRGPGVWEKSHPLSEVKLALEKAVQKIIDIQKEVLPKKGQEYGASSLNIAITDGEQLLTIRFRNSATEHPPSLYLSTTAGVTLNRKYPGHPDKEVDDAANKKSTEEHGDHVIVASEPTTYQKHQWELIGKNECIMVGKDMVVRKEPVNVNY</sequence>
<keyword evidence="4" id="KW-1185">Reference proteome</keyword>
<evidence type="ECO:0000259" key="2">
    <source>
        <dbReference type="PROSITE" id="PS51278"/>
    </source>
</evidence>
<reference evidence="3 4" key="1">
    <citation type="journal article" date="2019" name="Nat. Ecol. Evol.">
        <title>Megaphylogeny resolves global patterns of mushroom evolution.</title>
        <authorList>
            <person name="Varga T."/>
            <person name="Krizsan K."/>
            <person name="Foldi C."/>
            <person name="Dima B."/>
            <person name="Sanchez-Garcia M."/>
            <person name="Sanchez-Ramirez S."/>
            <person name="Szollosi G.J."/>
            <person name="Szarkandi J.G."/>
            <person name="Papp V."/>
            <person name="Albert L."/>
            <person name="Andreopoulos W."/>
            <person name="Angelini C."/>
            <person name="Antonin V."/>
            <person name="Barry K.W."/>
            <person name="Bougher N.L."/>
            <person name="Buchanan P."/>
            <person name="Buyck B."/>
            <person name="Bense V."/>
            <person name="Catcheside P."/>
            <person name="Chovatia M."/>
            <person name="Cooper J."/>
            <person name="Damon W."/>
            <person name="Desjardin D."/>
            <person name="Finy P."/>
            <person name="Geml J."/>
            <person name="Haridas S."/>
            <person name="Hughes K."/>
            <person name="Justo A."/>
            <person name="Karasinski D."/>
            <person name="Kautmanova I."/>
            <person name="Kiss B."/>
            <person name="Kocsube S."/>
            <person name="Kotiranta H."/>
            <person name="LaButti K.M."/>
            <person name="Lechner B.E."/>
            <person name="Liimatainen K."/>
            <person name="Lipzen A."/>
            <person name="Lukacs Z."/>
            <person name="Mihaltcheva S."/>
            <person name="Morgado L.N."/>
            <person name="Niskanen T."/>
            <person name="Noordeloos M.E."/>
            <person name="Ohm R.A."/>
            <person name="Ortiz-Santana B."/>
            <person name="Ovrebo C."/>
            <person name="Racz N."/>
            <person name="Riley R."/>
            <person name="Savchenko A."/>
            <person name="Shiryaev A."/>
            <person name="Soop K."/>
            <person name="Spirin V."/>
            <person name="Szebenyi C."/>
            <person name="Tomsovsky M."/>
            <person name="Tulloss R.E."/>
            <person name="Uehling J."/>
            <person name="Grigoriev I.V."/>
            <person name="Vagvolgyi C."/>
            <person name="Papp T."/>
            <person name="Martin F.M."/>
            <person name="Miettinen O."/>
            <person name="Hibbett D.S."/>
            <person name="Nagy L.G."/>
        </authorList>
    </citation>
    <scope>NUCLEOTIDE SEQUENCE [LARGE SCALE GENOMIC DNA]</scope>
    <source>
        <strain evidence="3 4">OMC1185</strain>
    </source>
</reference>
<dbReference type="PANTHER" id="PTHR43187">
    <property type="entry name" value="GLUTAMINE AMIDOTRANSFERASE DUG3-RELATED"/>
    <property type="match status" value="1"/>
</dbReference>
<dbReference type="InterPro" id="IPR052373">
    <property type="entry name" value="Gamma-glu_amide_hydrolase"/>
</dbReference>
<dbReference type="EMBL" id="ML213525">
    <property type="protein sequence ID" value="TFK47178.1"/>
    <property type="molecule type" value="Genomic_DNA"/>
</dbReference>
<accession>A0A5C3MTS7</accession>
<evidence type="ECO:0000256" key="1">
    <source>
        <dbReference type="SAM" id="MobiDB-lite"/>
    </source>
</evidence>
<feature type="domain" description="Glutamine amidotransferase type-2" evidence="2">
    <location>
        <begin position="1"/>
        <end position="269"/>
    </location>
</feature>
<dbReference type="Gene3D" id="3.60.20.10">
    <property type="entry name" value="Glutamine Phosphoribosylpyrophosphate, subunit 1, domain 1"/>
    <property type="match status" value="1"/>
</dbReference>
<organism evidence="3 4">
    <name type="scientific">Heliocybe sulcata</name>
    <dbReference type="NCBI Taxonomy" id="5364"/>
    <lineage>
        <taxon>Eukaryota</taxon>
        <taxon>Fungi</taxon>
        <taxon>Dikarya</taxon>
        <taxon>Basidiomycota</taxon>
        <taxon>Agaricomycotina</taxon>
        <taxon>Agaricomycetes</taxon>
        <taxon>Gloeophyllales</taxon>
        <taxon>Gloeophyllaceae</taxon>
        <taxon>Heliocybe</taxon>
    </lineage>
</organism>
<gene>
    <name evidence="3" type="ORF">OE88DRAFT_1666489</name>
</gene>
<dbReference type="GO" id="GO:0005737">
    <property type="term" value="C:cytoplasm"/>
    <property type="evidence" value="ECO:0007669"/>
    <property type="project" value="TreeGrafter"/>
</dbReference>
<dbReference type="PANTHER" id="PTHR43187:SF1">
    <property type="entry name" value="GLUTAMINE AMIDOTRANSFERASE DUG3-RELATED"/>
    <property type="match status" value="1"/>
</dbReference>
<name>A0A5C3MTS7_9AGAM</name>
<evidence type="ECO:0000313" key="4">
    <source>
        <dbReference type="Proteomes" id="UP000305948"/>
    </source>
</evidence>
<dbReference type="PROSITE" id="PS51278">
    <property type="entry name" value="GATASE_TYPE_2"/>
    <property type="match status" value="1"/>
</dbReference>
<dbReference type="GO" id="GO:0008242">
    <property type="term" value="F:omega peptidase activity"/>
    <property type="evidence" value="ECO:0007669"/>
    <property type="project" value="TreeGrafter"/>
</dbReference>
<protein>
    <submittedName>
        <fullName evidence="3">N-terminal nucleophile aminohydrolase</fullName>
    </submittedName>
</protein>
<dbReference type="InterPro" id="IPR017932">
    <property type="entry name" value="GATase_2_dom"/>
</dbReference>
<dbReference type="GO" id="GO:0061672">
    <property type="term" value="C:glutathione hydrolase complex"/>
    <property type="evidence" value="ECO:0007669"/>
    <property type="project" value="TreeGrafter"/>
</dbReference>
<dbReference type="Proteomes" id="UP000305948">
    <property type="component" value="Unassembled WGS sequence"/>
</dbReference>
<keyword evidence="3" id="KW-0378">Hydrolase</keyword>
<dbReference type="SUPFAM" id="SSF56235">
    <property type="entry name" value="N-terminal nucleophile aminohydrolases (Ntn hydrolases)"/>
    <property type="match status" value="1"/>
</dbReference>